<name>A0A0G1XWL9_9BACT</name>
<sequence>MHVSRLFRYPLKSARGLSEGTLEIRSNGPELDRRYMVVMRDRSVAWRFVSQRDECGRALARVHCEVHDDCVLLDHIDGPYVFVPRAPDGSPLTVKLHRQDVEVVELGDDASRWASCLIGKEAKLVAAPSEPTRRLPTTTLPNPPHVGLSDGASLLVVTAETVREIMRRSDLDEEEVIRRLRPNVVVENAGDAKHSGAFAEDFWSVCRSNGVCAQGYKPCRRCPTICVDQRTGHLSPVHARDNLLALLRGSDRDKNGSFQNPDISHRGVFIGMNFAARDFGTLRVGNPWRVITTWNPWQIAK</sequence>
<evidence type="ECO:0000313" key="2">
    <source>
        <dbReference type="EMBL" id="KKW35371.1"/>
    </source>
</evidence>
<dbReference type="Proteomes" id="UP000033865">
    <property type="component" value="Unassembled WGS sequence"/>
</dbReference>
<organism evidence="2 3">
    <name type="scientific">Candidatus Uhrbacteria bacterium GW2011_GWC2_53_7</name>
    <dbReference type="NCBI Taxonomy" id="1618986"/>
    <lineage>
        <taxon>Bacteria</taxon>
        <taxon>Candidatus Uhriibacteriota</taxon>
    </lineage>
</organism>
<proteinExistence type="predicted"/>
<gene>
    <name evidence="2" type="ORF">UY82_C0040G0004</name>
</gene>
<dbReference type="Pfam" id="PF03476">
    <property type="entry name" value="MOSC_N"/>
    <property type="match status" value="1"/>
</dbReference>
<comment type="caution">
    <text evidence="2">The sequence shown here is derived from an EMBL/GenBank/DDBJ whole genome shotgun (WGS) entry which is preliminary data.</text>
</comment>
<evidence type="ECO:0000259" key="1">
    <source>
        <dbReference type="PROSITE" id="PS51340"/>
    </source>
</evidence>
<dbReference type="InterPro" id="IPR005303">
    <property type="entry name" value="MOCOS_middle"/>
</dbReference>
<dbReference type="InterPro" id="IPR005302">
    <property type="entry name" value="MoCF_Sase_C"/>
</dbReference>
<accession>A0A0G1XWL9</accession>
<dbReference type="EMBL" id="LCRN01000040">
    <property type="protein sequence ID" value="KKW35371.1"/>
    <property type="molecule type" value="Genomic_DNA"/>
</dbReference>
<dbReference type="Pfam" id="PF03473">
    <property type="entry name" value="MOSC"/>
    <property type="match status" value="1"/>
</dbReference>
<dbReference type="SUPFAM" id="SSF141673">
    <property type="entry name" value="MOSC N-terminal domain-like"/>
    <property type="match status" value="1"/>
</dbReference>
<dbReference type="GO" id="GO:0003824">
    <property type="term" value="F:catalytic activity"/>
    <property type="evidence" value="ECO:0007669"/>
    <property type="project" value="InterPro"/>
</dbReference>
<protein>
    <recommendedName>
        <fullName evidence="1">MOSC domain-containing protein</fullName>
    </recommendedName>
</protein>
<reference evidence="2 3" key="1">
    <citation type="journal article" date="2015" name="Nature">
        <title>rRNA introns, odd ribosomes, and small enigmatic genomes across a large radiation of phyla.</title>
        <authorList>
            <person name="Brown C.T."/>
            <person name="Hug L.A."/>
            <person name="Thomas B.C."/>
            <person name="Sharon I."/>
            <person name="Castelle C.J."/>
            <person name="Singh A."/>
            <person name="Wilkins M.J."/>
            <person name="Williams K.H."/>
            <person name="Banfield J.F."/>
        </authorList>
    </citation>
    <scope>NUCLEOTIDE SEQUENCE [LARGE SCALE GENOMIC DNA]</scope>
</reference>
<dbReference type="GO" id="GO:0030151">
    <property type="term" value="F:molybdenum ion binding"/>
    <property type="evidence" value="ECO:0007669"/>
    <property type="project" value="InterPro"/>
</dbReference>
<dbReference type="AlphaFoldDB" id="A0A0G1XWL9"/>
<feature type="domain" description="MOSC" evidence="1">
    <location>
        <begin position="122"/>
        <end position="291"/>
    </location>
</feature>
<evidence type="ECO:0000313" key="3">
    <source>
        <dbReference type="Proteomes" id="UP000033865"/>
    </source>
</evidence>
<dbReference type="GO" id="GO:0030170">
    <property type="term" value="F:pyridoxal phosphate binding"/>
    <property type="evidence" value="ECO:0007669"/>
    <property type="project" value="InterPro"/>
</dbReference>
<dbReference type="PROSITE" id="PS51340">
    <property type="entry name" value="MOSC"/>
    <property type="match status" value="1"/>
</dbReference>